<evidence type="ECO:0000313" key="2">
    <source>
        <dbReference type="EMBL" id="MBH8563797.1"/>
    </source>
</evidence>
<evidence type="ECO:0000256" key="1">
    <source>
        <dbReference type="SAM" id="Coils"/>
    </source>
</evidence>
<dbReference type="RefSeq" id="WP_198125660.1">
    <property type="nucleotide sequence ID" value="NZ_JAECZC010000029.1"/>
</dbReference>
<dbReference type="Proteomes" id="UP000632766">
    <property type="component" value="Unassembled WGS sequence"/>
</dbReference>
<reference evidence="2 3" key="1">
    <citation type="journal article" date="2021" name="Int. J. Syst. Evol. Microbiol.">
        <title>Amazonocrinis nigriterrae gen. nov., sp. nov., Atlanticothrix silvestris gen. nov., sp. nov. and Dendronalium phyllosphericum gen. nov., sp. nov., nostocacean cyanobacteria from Brazilian environments.</title>
        <authorList>
            <person name="Alvarenga D.O."/>
            <person name="Andreote A.P.D."/>
            <person name="Branco L.H.Z."/>
            <person name="Delbaje E."/>
            <person name="Cruz R.B."/>
            <person name="Varani A.M."/>
            <person name="Fiore M.F."/>
        </authorList>
    </citation>
    <scope>NUCLEOTIDE SEQUENCE [LARGE SCALE GENOMIC DNA]</scope>
    <source>
        <strain evidence="2 3">CENA67</strain>
    </source>
</reference>
<evidence type="ECO:0000313" key="3">
    <source>
        <dbReference type="Proteomes" id="UP000632766"/>
    </source>
</evidence>
<keyword evidence="1" id="KW-0175">Coiled coil</keyword>
<feature type="coiled-coil region" evidence="1">
    <location>
        <begin position="302"/>
        <end position="332"/>
    </location>
</feature>
<gene>
    <name evidence="2" type="ORF">I8748_16640</name>
</gene>
<sequence>MPLKFELLCIDQQEKVKFKKPKNFILALSIIESLWHSEPSFSEDNLEINDNIQQIKVSVQPFDTSKMVTGGRFSSAYYIVVEGEFDNIEPFRIKFMDQLKDLGFDHRQILIDDISNKIAHLIYPLINNIETLLRRYLVKFFITKIGTDWWSIAVSKENRDKANSKKNNEVVFSKMVVTNVTLLNFDQLGKIIYSQSSIFTKIEDVISKVKAATDLESLKEELLEGNYAKYFKDTFEQNDFQNKWEQLTHIRNKVAHNNYFVQKDLDLANDLCKKLKQIINDADSSIDALTLSIADKEAVIKAIDLANDLAKIEKEEKQLEQQEGRINEELEDSSLKAESLGQPYLVLREEDLISQLRECSKLKEFIGLKSFVRDHLGQQGYSFNSSYALINLLADRGKIAIYEVPNPYGQFNTTAIKLIE</sequence>
<dbReference type="AlphaFoldDB" id="A0A8J7HQV8"/>
<comment type="caution">
    <text evidence="2">The sequence shown here is derived from an EMBL/GenBank/DDBJ whole genome shotgun (WGS) entry which is preliminary data.</text>
</comment>
<accession>A0A8J7HQV8</accession>
<proteinExistence type="predicted"/>
<protein>
    <recommendedName>
        <fullName evidence="4">Apea-like HEPN domain-containing protein</fullName>
    </recommendedName>
</protein>
<dbReference type="EMBL" id="JAECZC010000029">
    <property type="protein sequence ID" value="MBH8563797.1"/>
    <property type="molecule type" value="Genomic_DNA"/>
</dbReference>
<keyword evidence="3" id="KW-1185">Reference proteome</keyword>
<evidence type="ECO:0008006" key="4">
    <source>
        <dbReference type="Google" id="ProtNLM"/>
    </source>
</evidence>
<organism evidence="2 3">
    <name type="scientific">Amazonocrinis nigriterrae CENA67</name>
    <dbReference type="NCBI Taxonomy" id="2794033"/>
    <lineage>
        <taxon>Bacteria</taxon>
        <taxon>Bacillati</taxon>
        <taxon>Cyanobacteriota</taxon>
        <taxon>Cyanophyceae</taxon>
        <taxon>Nostocales</taxon>
        <taxon>Nostocaceae</taxon>
        <taxon>Amazonocrinis</taxon>
        <taxon>Amazonocrinis nigriterrae</taxon>
    </lineage>
</organism>
<name>A0A8J7HQV8_9NOST</name>